<dbReference type="PIRSF" id="PIRSF016789">
    <property type="entry name" value="DUF454"/>
    <property type="match status" value="1"/>
</dbReference>
<dbReference type="Pfam" id="PF04304">
    <property type="entry name" value="DUF454"/>
    <property type="match status" value="1"/>
</dbReference>
<accession>A0A1Y5F761</accession>
<dbReference type="InterPro" id="IPR007401">
    <property type="entry name" value="DUF454"/>
</dbReference>
<evidence type="ECO:0000313" key="3">
    <source>
        <dbReference type="Proteomes" id="UP000196531"/>
    </source>
</evidence>
<keyword evidence="1" id="KW-0472">Membrane</keyword>
<protein>
    <recommendedName>
        <fullName evidence="4">Inner membrane protein</fullName>
    </recommendedName>
</protein>
<gene>
    <name evidence="2" type="ORF">A9Q84_09830</name>
</gene>
<feature type="transmembrane region" description="Helical" evidence="1">
    <location>
        <begin position="7"/>
        <end position="29"/>
    </location>
</feature>
<reference evidence="3" key="1">
    <citation type="journal article" date="2017" name="Proc. Natl. Acad. Sci. U.S.A.">
        <title>Simulation of Deepwater Horizon oil plume reveals substrate specialization within a complex community of hydrocarbon-degraders.</title>
        <authorList>
            <person name="Hu P."/>
            <person name="Dubinsky E.A."/>
            <person name="Probst A.J."/>
            <person name="Wang J."/>
            <person name="Sieber C.M.K."/>
            <person name="Tom L.M."/>
            <person name="Gardinali P."/>
            <person name="Banfield J.F."/>
            <person name="Atlas R.M."/>
            <person name="Andersen G.L."/>
        </authorList>
    </citation>
    <scope>NUCLEOTIDE SEQUENCE [LARGE SCALE GENOMIC DNA]</scope>
</reference>
<evidence type="ECO:0008006" key="4">
    <source>
        <dbReference type="Google" id="ProtNLM"/>
    </source>
</evidence>
<keyword evidence="1" id="KW-0812">Transmembrane</keyword>
<dbReference type="EMBL" id="MAAO01000006">
    <property type="protein sequence ID" value="OUR96634.1"/>
    <property type="molecule type" value="Genomic_DNA"/>
</dbReference>
<keyword evidence="1" id="KW-1133">Transmembrane helix</keyword>
<sequence length="127" mass="14202">MLRKTYKFIFIVLGLCSLFLGVIGIFLPILPTTPLLLLSAFFFSKGSSRLHHWLLNQPKIGPMIQAWEEHKVISPRAKALATLMIVLLFSFSIVYVSVAIWIKVVMAITGISVIAFILSRKSSPSLE</sequence>
<dbReference type="Proteomes" id="UP000196531">
    <property type="component" value="Unassembled WGS sequence"/>
</dbReference>
<name>A0A1Y5F761_9BACT</name>
<dbReference type="PANTHER" id="PTHR35813">
    <property type="entry name" value="INNER MEMBRANE PROTEIN YBAN"/>
    <property type="match status" value="1"/>
</dbReference>
<dbReference type="AlphaFoldDB" id="A0A1Y5F761"/>
<dbReference type="PANTHER" id="PTHR35813:SF1">
    <property type="entry name" value="INNER MEMBRANE PROTEIN YBAN"/>
    <property type="match status" value="1"/>
</dbReference>
<evidence type="ECO:0000256" key="1">
    <source>
        <dbReference type="SAM" id="Phobius"/>
    </source>
</evidence>
<dbReference type="GO" id="GO:0005886">
    <property type="term" value="C:plasma membrane"/>
    <property type="evidence" value="ECO:0007669"/>
    <property type="project" value="TreeGrafter"/>
</dbReference>
<feature type="transmembrane region" description="Helical" evidence="1">
    <location>
        <begin position="76"/>
        <end position="94"/>
    </location>
</feature>
<organism evidence="2 3">
    <name type="scientific">Halobacteriovorax marinus</name>
    <dbReference type="NCBI Taxonomy" id="97084"/>
    <lineage>
        <taxon>Bacteria</taxon>
        <taxon>Pseudomonadati</taxon>
        <taxon>Bdellovibrionota</taxon>
        <taxon>Bacteriovoracia</taxon>
        <taxon>Bacteriovoracales</taxon>
        <taxon>Halobacteriovoraceae</taxon>
        <taxon>Halobacteriovorax</taxon>
    </lineage>
</organism>
<proteinExistence type="predicted"/>
<evidence type="ECO:0000313" key="2">
    <source>
        <dbReference type="EMBL" id="OUR96634.1"/>
    </source>
</evidence>
<comment type="caution">
    <text evidence="2">The sequence shown here is derived from an EMBL/GenBank/DDBJ whole genome shotgun (WGS) entry which is preliminary data.</text>
</comment>